<dbReference type="AlphaFoldDB" id="A0A3S5AU28"/>
<sequence length="119" mass="13408">MEEEIGTDPLAEPIFGMQNERLVEDRGVFRNNLYSDVPSDWGEETLDRLTGSCLLAFSFVDLLVIFGLAALTARSFHSDYMEQMMNIRLDATSGSYQQISHLLTCKLKDACLPSQPSRQ</sequence>
<dbReference type="Proteomes" id="UP000784294">
    <property type="component" value="Unassembled WGS sequence"/>
</dbReference>
<organism evidence="2 3">
    <name type="scientific">Protopolystoma xenopodis</name>
    <dbReference type="NCBI Taxonomy" id="117903"/>
    <lineage>
        <taxon>Eukaryota</taxon>
        <taxon>Metazoa</taxon>
        <taxon>Spiralia</taxon>
        <taxon>Lophotrochozoa</taxon>
        <taxon>Platyhelminthes</taxon>
        <taxon>Monogenea</taxon>
        <taxon>Polyopisthocotylea</taxon>
        <taxon>Polystomatidea</taxon>
        <taxon>Polystomatidae</taxon>
        <taxon>Protopolystoma</taxon>
    </lineage>
</organism>
<name>A0A3S5AU28_9PLAT</name>
<protein>
    <submittedName>
        <fullName evidence="2">Uncharacterized protein</fullName>
    </submittedName>
</protein>
<feature type="transmembrane region" description="Helical" evidence="1">
    <location>
        <begin position="49"/>
        <end position="71"/>
    </location>
</feature>
<reference evidence="2" key="1">
    <citation type="submission" date="2018-11" db="EMBL/GenBank/DDBJ databases">
        <authorList>
            <consortium name="Pathogen Informatics"/>
        </authorList>
    </citation>
    <scope>NUCLEOTIDE SEQUENCE</scope>
</reference>
<evidence type="ECO:0000313" key="3">
    <source>
        <dbReference type="Proteomes" id="UP000784294"/>
    </source>
</evidence>
<gene>
    <name evidence="2" type="ORF">PXEA_LOCUS25478</name>
</gene>
<keyword evidence="1" id="KW-1133">Transmembrane helix</keyword>
<accession>A0A3S5AU28</accession>
<evidence type="ECO:0000256" key="1">
    <source>
        <dbReference type="SAM" id="Phobius"/>
    </source>
</evidence>
<evidence type="ECO:0000313" key="2">
    <source>
        <dbReference type="EMBL" id="VEL32038.1"/>
    </source>
</evidence>
<keyword evidence="1" id="KW-0472">Membrane</keyword>
<comment type="caution">
    <text evidence="2">The sequence shown here is derived from an EMBL/GenBank/DDBJ whole genome shotgun (WGS) entry which is preliminary data.</text>
</comment>
<keyword evidence="1" id="KW-0812">Transmembrane</keyword>
<proteinExistence type="predicted"/>
<keyword evidence="3" id="KW-1185">Reference proteome</keyword>
<dbReference type="EMBL" id="CAAALY010129473">
    <property type="protein sequence ID" value="VEL32038.1"/>
    <property type="molecule type" value="Genomic_DNA"/>
</dbReference>